<dbReference type="Proteomes" id="UP001597261">
    <property type="component" value="Unassembled WGS sequence"/>
</dbReference>
<feature type="transmembrane region" description="Helical" evidence="6">
    <location>
        <begin position="247"/>
        <end position="267"/>
    </location>
</feature>
<proteinExistence type="predicted"/>
<feature type="transmembrane region" description="Helical" evidence="6">
    <location>
        <begin position="58"/>
        <end position="77"/>
    </location>
</feature>
<dbReference type="InterPro" id="IPR011701">
    <property type="entry name" value="MFS"/>
</dbReference>
<evidence type="ECO:0000256" key="1">
    <source>
        <dbReference type="ARBA" id="ARBA00004651"/>
    </source>
</evidence>
<reference evidence="9" key="1">
    <citation type="journal article" date="2019" name="Int. J. Syst. Evol. Microbiol.">
        <title>The Global Catalogue of Microorganisms (GCM) 10K type strain sequencing project: providing services to taxonomists for standard genome sequencing and annotation.</title>
        <authorList>
            <consortium name="The Broad Institute Genomics Platform"/>
            <consortium name="The Broad Institute Genome Sequencing Center for Infectious Disease"/>
            <person name="Wu L."/>
            <person name="Ma J."/>
        </authorList>
    </citation>
    <scope>NUCLEOTIDE SEQUENCE [LARGE SCALE GENOMIC DNA]</scope>
    <source>
        <strain evidence="9">CGMCC 1.12470</strain>
    </source>
</reference>
<comment type="subcellular location">
    <subcellularLocation>
        <location evidence="1">Cell membrane</location>
        <topology evidence="1">Multi-pass membrane protein</topology>
    </subcellularLocation>
</comment>
<protein>
    <submittedName>
        <fullName evidence="8">MFS transporter</fullName>
    </submittedName>
</protein>
<dbReference type="SUPFAM" id="SSF103473">
    <property type="entry name" value="MFS general substrate transporter"/>
    <property type="match status" value="1"/>
</dbReference>
<name>A0ABW4IZ40_9ACTN</name>
<dbReference type="Gene3D" id="1.20.1250.20">
    <property type="entry name" value="MFS general substrate transporter like domains"/>
    <property type="match status" value="1"/>
</dbReference>
<feature type="transmembrane region" description="Helical" evidence="6">
    <location>
        <begin position="340"/>
        <end position="358"/>
    </location>
</feature>
<evidence type="ECO:0000313" key="9">
    <source>
        <dbReference type="Proteomes" id="UP001597261"/>
    </source>
</evidence>
<dbReference type="InterPro" id="IPR036259">
    <property type="entry name" value="MFS_trans_sf"/>
</dbReference>
<comment type="caution">
    <text evidence="8">The sequence shown here is derived from an EMBL/GenBank/DDBJ whole genome shotgun (WGS) entry which is preliminary data.</text>
</comment>
<keyword evidence="2" id="KW-1003">Cell membrane</keyword>
<keyword evidence="4 6" id="KW-1133">Transmembrane helix</keyword>
<dbReference type="EMBL" id="JBHUDX010000085">
    <property type="protein sequence ID" value="MFD1662077.1"/>
    <property type="molecule type" value="Genomic_DNA"/>
</dbReference>
<feature type="transmembrane region" description="Helical" evidence="6">
    <location>
        <begin position="116"/>
        <end position="142"/>
    </location>
</feature>
<feature type="transmembrane region" description="Helical" evidence="6">
    <location>
        <begin position="187"/>
        <end position="208"/>
    </location>
</feature>
<dbReference type="InterPro" id="IPR020846">
    <property type="entry name" value="MFS_dom"/>
</dbReference>
<feature type="transmembrane region" description="Helical" evidence="6">
    <location>
        <begin position="148"/>
        <end position="166"/>
    </location>
</feature>
<feature type="transmembrane region" description="Helical" evidence="6">
    <location>
        <begin position="220"/>
        <end position="240"/>
    </location>
</feature>
<evidence type="ECO:0000256" key="2">
    <source>
        <dbReference type="ARBA" id="ARBA00022475"/>
    </source>
</evidence>
<accession>A0ABW4IZ40</accession>
<dbReference type="PANTHER" id="PTHR43124:SF3">
    <property type="entry name" value="CHLORAMPHENICOL EFFLUX PUMP RV0191"/>
    <property type="match status" value="1"/>
</dbReference>
<feature type="transmembrane region" description="Helical" evidence="6">
    <location>
        <begin position="273"/>
        <end position="294"/>
    </location>
</feature>
<gene>
    <name evidence="8" type="ORF">ACFSL4_28790</name>
</gene>
<dbReference type="Pfam" id="PF07690">
    <property type="entry name" value="MFS_1"/>
    <property type="match status" value="1"/>
</dbReference>
<evidence type="ECO:0000256" key="6">
    <source>
        <dbReference type="SAM" id="Phobius"/>
    </source>
</evidence>
<keyword evidence="5 6" id="KW-0472">Membrane</keyword>
<dbReference type="PROSITE" id="PS50850">
    <property type="entry name" value="MFS"/>
    <property type="match status" value="1"/>
</dbReference>
<dbReference type="InterPro" id="IPR050189">
    <property type="entry name" value="MFS_Efflux_Transporters"/>
</dbReference>
<keyword evidence="9" id="KW-1185">Reference proteome</keyword>
<evidence type="ECO:0000256" key="3">
    <source>
        <dbReference type="ARBA" id="ARBA00022692"/>
    </source>
</evidence>
<keyword evidence="3 6" id="KW-0812">Transmembrane</keyword>
<evidence type="ECO:0000259" key="7">
    <source>
        <dbReference type="PROSITE" id="PS50850"/>
    </source>
</evidence>
<dbReference type="PANTHER" id="PTHR43124">
    <property type="entry name" value="PURINE EFFLUX PUMP PBUE"/>
    <property type="match status" value="1"/>
</dbReference>
<evidence type="ECO:0000256" key="4">
    <source>
        <dbReference type="ARBA" id="ARBA00022989"/>
    </source>
</evidence>
<feature type="transmembrane region" description="Helical" evidence="6">
    <location>
        <begin position="306"/>
        <end position="328"/>
    </location>
</feature>
<organism evidence="8 9">
    <name type="scientific">Streptomyces caeni</name>
    <dbReference type="NCBI Taxonomy" id="2307231"/>
    <lineage>
        <taxon>Bacteria</taxon>
        <taxon>Bacillati</taxon>
        <taxon>Actinomycetota</taxon>
        <taxon>Actinomycetes</taxon>
        <taxon>Kitasatosporales</taxon>
        <taxon>Streptomycetaceae</taxon>
        <taxon>Streptomyces</taxon>
    </lineage>
</organism>
<evidence type="ECO:0000313" key="8">
    <source>
        <dbReference type="EMBL" id="MFD1662077.1"/>
    </source>
</evidence>
<sequence>MISYADRFGFIPLVAAAATGLRAALSDVATAVSIYFLLYGAAQPIIGILSDRRGRVRVLRWALATLAVSDLAAALAPGSVSLIATRAVAGAASGALLPTTLVYLGDTVDFRFRQRAVARVLAAAALAAAAAMAASGLLAQWVGWRAPLLLVAVPAAVLSIQLRDLAEPPRSAERTSLLQVLRSSPATRALMVFALAEGAAMLGFFPFLAPMLESRGSSTAVAGTVVGVYGIATVAGSRLLGTMPARLAPRLPLIAGGLAMVVGYLIISLSQGIAPVLATAALLGFSFSLFHSTFQTWATQLLPNARGVVTSLFVSAVFTGAALASLWGGGLESRHAYHELFAIATALAGAVGIIGTIARLRHPSTAVNPGAASPHGGSTAPSRH</sequence>
<feature type="transmembrane region" description="Helical" evidence="6">
    <location>
        <begin position="83"/>
        <end position="104"/>
    </location>
</feature>
<feature type="transmembrane region" description="Helical" evidence="6">
    <location>
        <begin position="33"/>
        <end position="51"/>
    </location>
</feature>
<evidence type="ECO:0000256" key="5">
    <source>
        <dbReference type="ARBA" id="ARBA00023136"/>
    </source>
</evidence>
<feature type="domain" description="Major facilitator superfamily (MFS) profile" evidence="7">
    <location>
        <begin position="1"/>
        <end position="367"/>
    </location>
</feature>